<dbReference type="Pfam" id="PF13259">
    <property type="entry name" value="clamp_Gag1-like"/>
    <property type="match status" value="1"/>
</dbReference>
<dbReference type="AlphaFoldDB" id="A0A2P2LX37"/>
<protein>
    <submittedName>
        <fullName evidence="2">Uncharacterized protein MANES_11G055800</fullName>
    </submittedName>
</protein>
<reference evidence="2" key="1">
    <citation type="submission" date="2018-02" db="EMBL/GenBank/DDBJ databases">
        <title>Rhizophora mucronata_Transcriptome.</title>
        <authorList>
            <person name="Meera S.P."/>
            <person name="Sreeshan A."/>
            <person name="Augustine A."/>
        </authorList>
    </citation>
    <scope>NUCLEOTIDE SEQUENCE</scope>
    <source>
        <tissue evidence="2">Leaf</tissue>
    </source>
</reference>
<dbReference type="EMBL" id="GGEC01042043">
    <property type="protein sequence ID" value="MBX22527.1"/>
    <property type="molecule type" value="Transcribed_RNA"/>
</dbReference>
<feature type="domain" description="Gag1-like clamp" evidence="1">
    <location>
        <begin position="46"/>
        <end position="159"/>
    </location>
</feature>
<accession>A0A2P2LX37</accession>
<organism evidence="2">
    <name type="scientific">Rhizophora mucronata</name>
    <name type="common">Asiatic mangrove</name>
    <dbReference type="NCBI Taxonomy" id="61149"/>
    <lineage>
        <taxon>Eukaryota</taxon>
        <taxon>Viridiplantae</taxon>
        <taxon>Streptophyta</taxon>
        <taxon>Embryophyta</taxon>
        <taxon>Tracheophyta</taxon>
        <taxon>Spermatophyta</taxon>
        <taxon>Magnoliopsida</taxon>
        <taxon>eudicotyledons</taxon>
        <taxon>Gunneridae</taxon>
        <taxon>Pentapetalae</taxon>
        <taxon>rosids</taxon>
        <taxon>fabids</taxon>
        <taxon>Malpighiales</taxon>
        <taxon>Rhizophoraceae</taxon>
        <taxon>Rhizophora</taxon>
    </lineage>
</organism>
<dbReference type="PANTHER" id="PTHR33373:SF1">
    <property type="entry name" value="DUF4050 DOMAIN-CONTAINING PROTEIN"/>
    <property type="match status" value="1"/>
</dbReference>
<dbReference type="InterPro" id="IPR025124">
    <property type="entry name" value="Gag1-like_clamp"/>
</dbReference>
<dbReference type="PANTHER" id="PTHR33373">
    <property type="entry name" value="OS07G0479600 PROTEIN"/>
    <property type="match status" value="1"/>
</dbReference>
<evidence type="ECO:0000313" key="2">
    <source>
        <dbReference type="EMBL" id="MBX22527.1"/>
    </source>
</evidence>
<name>A0A2P2LX37_RHIMU</name>
<evidence type="ECO:0000259" key="1">
    <source>
        <dbReference type="Pfam" id="PF13259"/>
    </source>
</evidence>
<sequence>MHGNSACFGRIKKPTLITSVEQSKDLKTQGRIVKKPSLSDDFWTTSPCDMDNSAAQSQGSISSISTINQTLDPNGGPGSTSNTSEFVNHGLLLWNQTRQRWVGNRRSANWPQQPREPKLNWNATYDNLLGSNKPFPQPIPLSEMVDFLVDIWEQEGMYD</sequence>
<proteinExistence type="predicted"/>